<feature type="non-terminal residue" evidence="5">
    <location>
        <position position="352"/>
    </location>
</feature>
<comment type="caution">
    <text evidence="5">The sequence shown here is derived from an EMBL/GenBank/DDBJ whole genome shotgun (WGS) entry which is preliminary data.</text>
</comment>
<evidence type="ECO:0000259" key="4">
    <source>
        <dbReference type="Pfam" id="PF13947"/>
    </source>
</evidence>
<evidence type="ECO:0000256" key="2">
    <source>
        <dbReference type="ARBA" id="ARBA00022729"/>
    </source>
</evidence>
<evidence type="ECO:0000256" key="3">
    <source>
        <dbReference type="SAM" id="SignalP"/>
    </source>
</evidence>
<protein>
    <recommendedName>
        <fullName evidence="4">Wall-associated receptor kinase galacturonan-binding domain-containing protein</fullName>
    </recommendedName>
</protein>
<keyword evidence="2 3" id="KW-0732">Signal</keyword>
<evidence type="ECO:0000313" key="6">
    <source>
        <dbReference type="Proteomes" id="UP001177140"/>
    </source>
</evidence>
<gene>
    <name evidence="5" type="ORF">MKW94_006921</name>
</gene>
<dbReference type="PANTHER" id="PTHR33491">
    <property type="entry name" value="OSJNBA0016N04.9 PROTEIN"/>
    <property type="match status" value="1"/>
</dbReference>
<dbReference type="Pfam" id="PF13947">
    <property type="entry name" value="GUB_WAK_bind"/>
    <property type="match status" value="1"/>
</dbReference>
<dbReference type="Gene3D" id="2.10.25.10">
    <property type="entry name" value="Laminin"/>
    <property type="match status" value="1"/>
</dbReference>
<keyword evidence="6" id="KW-1185">Reference proteome</keyword>
<evidence type="ECO:0000256" key="1">
    <source>
        <dbReference type="ARBA" id="ARBA00004167"/>
    </source>
</evidence>
<dbReference type="Proteomes" id="UP001177140">
    <property type="component" value="Unassembled WGS sequence"/>
</dbReference>
<dbReference type="EMBL" id="JAJJMA010310484">
    <property type="protein sequence ID" value="MCL7048967.1"/>
    <property type="molecule type" value="Genomic_DNA"/>
</dbReference>
<feature type="domain" description="Wall-associated receptor kinase galacturonan-binding" evidence="4">
    <location>
        <begin position="56"/>
        <end position="124"/>
    </location>
</feature>
<dbReference type="AlphaFoldDB" id="A0AA41VWV8"/>
<feature type="signal peptide" evidence="3">
    <location>
        <begin position="1"/>
        <end position="22"/>
    </location>
</feature>
<name>A0AA41VWV8_PAPNU</name>
<dbReference type="GO" id="GO:0016020">
    <property type="term" value="C:membrane"/>
    <property type="evidence" value="ECO:0007669"/>
    <property type="project" value="UniProtKB-SubCell"/>
</dbReference>
<dbReference type="GO" id="GO:0030247">
    <property type="term" value="F:polysaccharide binding"/>
    <property type="evidence" value="ECO:0007669"/>
    <property type="project" value="InterPro"/>
</dbReference>
<organism evidence="5 6">
    <name type="scientific">Papaver nudicaule</name>
    <name type="common">Iceland poppy</name>
    <dbReference type="NCBI Taxonomy" id="74823"/>
    <lineage>
        <taxon>Eukaryota</taxon>
        <taxon>Viridiplantae</taxon>
        <taxon>Streptophyta</taxon>
        <taxon>Embryophyta</taxon>
        <taxon>Tracheophyta</taxon>
        <taxon>Spermatophyta</taxon>
        <taxon>Magnoliopsida</taxon>
        <taxon>Ranunculales</taxon>
        <taxon>Papaveraceae</taxon>
        <taxon>Papaveroideae</taxon>
        <taxon>Papaver</taxon>
    </lineage>
</organism>
<proteinExistence type="predicted"/>
<reference evidence="5" key="1">
    <citation type="submission" date="2022-03" db="EMBL/GenBank/DDBJ databases">
        <title>A functionally conserved STORR gene fusion in Papaver species that diverged 16.8 million years ago.</title>
        <authorList>
            <person name="Catania T."/>
        </authorList>
    </citation>
    <scope>NUCLEOTIDE SEQUENCE</scope>
    <source>
        <strain evidence="5">S-191538</strain>
    </source>
</reference>
<feature type="chain" id="PRO_5041421318" description="Wall-associated receptor kinase galacturonan-binding domain-containing protein" evidence="3">
    <location>
        <begin position="23"/>
        <end position="352"/>
    </location>
</feature>
<accession>A0AA41VWV8</accession>
<dbReference type="InterPro" id="IPR025287">
    <property type="entry name" value="WAK_GUB"/>
</dbReference>
<sequence>MPSLRLQGVLLVILMVYYALEAEVAAARRAQAAPEATISMNIKEISGSTNIAKDGCADRCGDVIIPYPFGMDTNITSKCYRDISYKITCAKSYRTRYPIASLNSLLHGDRYEVTKITLDYIQINMVAPLICNINNFSNITYEVPYPVSNTLNKLTVLGCNVEGYITSETGPAESTDRIDNQTSFSSQGKGCHTNCDMYTRNIPPSRCSGNGCCETEIPKGLTSYSIKTRRLVPNSSSFLKKKKKTNSTGSLKNTNSTGSTYPCARAFLIDQEYLGVGDLLQLQLYLRYDSLVPVILDWAISDVTTCEEAQRNPSSYACGRNSYCLESQNGPGYHCKCLKGYEGNPYLPRGCQ</sequence>
<evidence type="ECO:0000313" key="5">
    <source>
        <dbReference type="EMBL" id="MCL7048967.1"/>
    </source>
</evidence>
<comment type="subcellular location">
    <subcellularLocation>
        <location evidence="1">Membrane</location>
        <topology evidence="1">Single-pass membrane protein</topology>
    </subcellularLocation>
</comment>